<dbReference type="RefSeq" id="WP_164884687.1">
    <property type="nucleotide sequence ID" value="NZ_CAWOMG010000077.1"/>
</dbReference>
<dbReference type="PROSITE" id="PS51192">
    <property type="entry name" value="HELICASE_ATP_BIND_1"/>
    <property type="match status" value="1"/>
</dbReference>
<reference evidence="17" key="1">
    <citation type="submission" date="2023-03" db="EMBL/GenBank/DDBJ databases">
        <title>Aeromonas caviae strain AC1520.</title>
        <authorList>
            <person name="Xie T."/>
            <person name="Zhang Q."/>
            <person name="Deng J."/>
            <person name="Li X."/>
        </authorList>
    </citation>
    <scope>NUCLEOTIDE SEQUENCE</scope>
    <source>
        <strain evidence="17">AC1520</strain>
        <plasmid evidence="17">pAC1520</plasmid>
    </source>
</reference>
<evidence type="ECO:0000256" key="7">
    <source>
        <dbReference type="ARBA" id="ARBA00022840"/>
    </source>
</evidence>
<accession>A0AAJ6CR40</accession>
<dbReference type="GO" id="GO:0005737">
    <property type="term" value="C:cytoplasm"/>
    <property type="evidence" value="ECO:0007669"/>
    <property type="project" value="TreeGrafter"/>
</dbReference>
<comment type="cofactor">
    <cofactor evidence="1">
        <name>Mg(2+)</name>
        <dbReference type="ChEBI" id="CHEBI:18420"/>
    </cofactor>
</comment>
<feature type="domain" description="Helicase ATP-binding" evidence="15">
    <location>
        <begin position="24"/>
        <end position="208"/>
    </location>
</feature>
<evidence type="ECO:0000256" key="6">
    <source>
        <dbReference type="ARBA" id="ARBA00022806"/>
    </source>
</evidence>
<dbReference type="InterPro" id="IPR004589">
    <property type="entry name" value="DNA_helicase_ATP-dep_RecQ"/>
</dbReference>
<evidence type="ECO:0000256" key="1">
    <source>
        <dbReference type="ARBA" id="ARBA00001946"/>
    </source>
</evidence>
<feature type="domain" description="HRDC" evidence="14">
    <location>
        <begin position="521"/>
        <end position="601"/>
    </location>
</feature>
<dbReference type="InterPro" id="IPR002121">
    <property type="entry name" value="HRDC_dom"/>
</dbReference>
<dbReference type="PANTHER" id="PTHR13710:SF105">
    <property type="entry name" value="ATP-DEPENDENT DNA HELICASE Q1"/>
    <property type="match status" value="1"/>
</dbReference>
<evidence type="ECO:0000256" key="3">
    <source>
        <dbReference type="ARBA" id="ARBA00022723"/>
    </source>
</evidence>
<dbReference type="SUPFAM" id="SSF47819">
    <property type="entry name" value="HRDC-like"/>
    <property type="match status" value="1"/>
</dbReference>
<evidence type="ECO:0000256" key="12">
    <source>
        <dbReference type="ARBA" id="ARBA00044535"/>
    </source>
</evidence>
<keyword evidence="4" id="KW-0547">Nucleotide-binding</keyword>
<dbReference type="SUPFAM" id="SSF52540">
    <property type="entry name" value="P-loop containing nucleoside triphosphate hydrolases"/>
    <property type="match status" value="1"/>
</dbReference>
<protein>
    <recommendedName>
        <fullName evidence="12">ATP-dependent DNA helicase RecQ</fullName>
        <ecNumber evidence="11">5.6.2.4</ecNumber>
    </recommendedName>
    <alternativeName>
        <fullName evidence="13">DNA 3'-5' helicase RecQ</fullName>
    </alternativeName>
</protein>
<dbReference type="InterPro" id="IPR027417">
    <property type="entry name" value="P-loop_NTPase"/>
</dbReference>
<keyword evidence="8" id="KW-0238">DNA-binding</keyword>
<dbReference type="NCBIfam" id="TIGR00614">
    <property type="entry name" value="recQ_fam"/>
    <property type="match status" value="1"/>
</dbReference>
<keyword evidence="5 17" id="KW-0378">Hydrolase</keyword>
<dbReference type="InterPro" id="IPR011545">
    <property type="entry name" value="DEAD/DEAH_box_helicase_dom"/>
</dbReference>
<evidence type="ECO:0000256" key="8">
    <source>
        <dbReference type="ARBA" id="ARBA00023125"/>
    </source>
</evidence>
<dbReference type="GO" id="GO:0043590">
    <property type="term" value="C:bacterial nucleoid"/>
    <property type="evidence" value="ECO:0007669"/>
    <property type="project" value="TreeGrafter"/>
</dbReference>
<dbReference type="EMBL" id="CP120943">
    <property type="protein sequence ID" value="WFG00299.1"/>
    <property type="molecule type" value="Genomic_DNA"/>
</dbReference>
<dbReference type="Pfam" id="PF16124">
    <property type="entry name" value="RecQ_Zn_bind"/>
    <property type="match status" value="1"/>
</dbReference>
<dbReference type="SMART" id="SM00487">
    <property type="entry name" value="DEXDc"/>
    <property type="match status" value="1"/>
</dbReference>
<evidence type="ECO:0000259" key="15">
    <source>
        <dbReference type="PROSITE" id="PS51192"/>
    </source>
</evidence>
<dbReference type="GO" id="GO:0016787">
    <property type="term" value="F:hydrolase activity"/>
    <property type="evidence" value="ECO:0007669"/>
    <property type="project" value="UniProtKB-KW"/>
</dbReference>
<evidence type="ECO:0000256" key="10">
    <source>
        <dbReference type="ARBA" id="ARBA00034617"/>
    </source>
</evidence>
<proteinExistence type="inferred from homology"/>
<keyword evidence="9" id="KW-0413">Isomerase</keyword>
<dbReference type="InterPro" id="IPR010997">
    <property type="entry name" value="HRDC-like_sf"/>
</dbReference>
<dbReference type="Proteomes" id="UP001218423">
    <property type="component" value="Plasmid pAC1520"/>
</dbReference>
<dbReference type="GO" id="GO:0006310">
    <property type="term" value="P:DNA recombination"/>
    <property type="evidence" value="ECO:0007669"/>
    <property type="project" value="InterPro"/>
</dbReference>
<dbReference type="Pfam" id="PF00270">
    <property type="entry name" value="DEAD"/>
    <property type="match status" value="1"/>
</dbReference>
<dbReference type="PROSITE" id="PS50967">
    <property type="entry name" value="HRDC"/>
    <property type="match status" value="1"/>
</dbReference>
<keyword evidence="17" id="KW-0614">Plasmid</keyword>
<keyword evidence="3" id="KW-0479">Metal-binding</keyword>
<evidence type="ECO:0000256" key="13">
    <source>
        <dbReference type="ARBA" id="ARBA00044550"/>
    </source>
</evidence>
<comment type="similarity">
    <text evidence="2">Belongs to the helicase family. RecQ subfamily.</text>
</comment>
<dbReference type="PANTHER" id="PTHR13710">
    <property type="entry name" value="DNA HELICASE RECQ FAMILY MEMBER"/>
    <property type="match status" value="1"/>
</dbReference>
<dbReference type="AlphaFoldDB" id="A0AAJ6CR40"/>
<geneLocation type="plasmid" evidence="17 18">
    <name>pAC1520</name>
</geneLocation>
<evidence type="ECO:0000256" key="11">
    <source>
        <dbReference type="ARBA" id="ARBA00034808"/>
    </source>
</evidence>
<dbReference type="Gene3D" id="3.40.50.300">
    <property type="entry name" value="P-loop containing nucleotide triphosphate hydrolases"/>
    <property type="match status" value="2"/>
</dbReference>
<dbReference type="InterPro" id="IPR014001">
    <property type="entry name" value="Helicase_ATP-bd"/>
</dbReference>
<dbReference type="EC" id="5.6.2.4" evidence="11"/>
<dbReference type="Pfam" id="PF00271">
    <property type="entry name" value="Helicase_C"/>
    <property type="match status" value="1"/>
</dbReference>
<dbReference type="InterPro" id="IPR044876">
    <property type="entry name" value="HRDC_dom_sf"/>
</dbReference>
<dbReference type="GO" id="GO:0030894">
    <property type="term" value="C:replisome"/>
    <property type="evidence" value="ECO:0007669"/>
    <property type="project" value="TreeGrafter"/>
</dbReference>
<dbReference type="GO" id="GO:0006281">
    <property type="term" value="P:DNA repair"/>
    <property type="evidence" value="ECO:0007669"/>
    <property type="project" value="TreeGrafter"/>
</dbReference>
<keyword evidence="7" id="KW-0067">ATP-binding</keyword>
<name>A0AAJ6CR40_AERCA</name>
<evidence type="ECO:0000259" key="16">
    <source>
        <dbReference type="PROSITE" id="PS51194"/>
    </source>
</evidence>
<feature type="domain" description="Helicase C-terminal" evidence="16">
    <location>
        <begin position="233"/>
        <end position="389"/>
    </location>
</feature>
<evidence type="ECO:0000259" key="14">
    <source>
        <dbReference type="PROSITE" id="PS50967"/>
    </source>
</evidence>
<comment type="catalytic activity">
    <reaction evidence="10">
        <text>Couples ATP hydrolysis with the unwinding of duplex DNA by translocating in the 3'-5' direction.</text>
        <dbReference type="EC" id="5.6.2.4"/>
    </reaction>
</comment>
<evidence type="ECO:0000313" key="17">
    <source>
        <dbReference type="EMBL" id="WFG00299.1"/>
    </source>
</evidence>
<dbReference type="PROSITE" id="PS51194">
    <property type="entry name" value="HELICASE_CTER"/>
    <property type="match status" value="1"/>
</dbReference>
<dbReference type="InterPro" id="IPR032284">
    <property type="entry name" value="RecQ_Zn-bd"/>
</dbReference>
<evidence type="ECO:0000256" key="5">
    <source>
        <dbReference type="ARBA" id="ARBA00022801"/>
    </source>
</evidence>
<dbReference type="GO" id="GO:0003677">
    <property type="term" value="F:DNA binding"/>
    <property type="evidence" value="ECO:0007669"/>
    <property type="project" value="UniProtKB-KW"/>
</dbReference>
<dbReference type="SMART" id="SM00490">
    <property type="entry name" value="HELICc"/>
    <property type="match status" value="1"/>
</dbReference>
<dbReference type="Gene3D" id="1.10.150.80">
    <property type="entry name" value="HRDC domain"/>
    <property type="match status" value="1"/>
</dbReference>
<dbReference type="Pfam" id="PF00570">
    <property type="entry name" value="HRDC"/>
    <property type="match status" value="1"/>
</dbReference>
<dbReference type="GO" id="GO:0009378">
    <property type="term" value="F:four-way junction helicase activity"/>
    <property type="evidence" value="ECO:0007669"/>
    <property type="project" value="TreeGrafter"/>
</dbReference>
<dbReference type="GO" id="GO:0046872">
    <property type="term" value="F:metal ion binding"/>
    <property type="evidence" value="ECO:0007669"/>
    <property type="project" value="UniProtKB-KW"/>
</dbReference>
<organism evidence="17 18">
    <name type="scientific">Aeromonas caviae</name>
    <name type="common">Aeromonas punctata</name>
    <dbReference type="NCBI Taxonomy" id="648"/>
    <lineage>
        <taxon>Bacteria</taxon>
        <taxon>Pseudomonadati</taxon>
        <taxon>Pseudomonadota</taxon>
        <taxon>Gammaproteobacteria</taxon>
        <taxon>Aeromonadales</taxon>
        <taxon>Aeromonadaceae</taxon>
        <taxon>Aeromonas</taxon>
    </lineage>
</organism>
<evidence type="ECO:0000256" key="9">
    <source>
        <dbReference type="ARBA" id="ARBA00023235"/>
    </source>
</evidence>
<dbReference type="InterPro" id="IPR001650">
    <property type="entry name" value="Helicase_C-like"/>
</dbReference>
<evidence type="ECO:0000256" key="4">
    <source>
        <dbReference type="ARBA" id="ARBA00022741"/>
    </source>
</evidence>
<dbReference type="GO" id="GO:0043138">
    <property type="term" value="F:3'-5' DNA helicase activity"/>
    <property type="evidence" value="ECO:0007669"/>
    <property type="project" value="UniProtKB-EC"/>
</dbReference>
<sequence length="643" mass="71768">MDSQHILQTRFGLSQFRPLQKEIIDDVLAGKDVLAVLATGGGKSLCFQLPALAQPQGLTIVVSPLIALMADQVNKLLAIGVNAAAIHGTTSLSAQNNIWSLVTKGQLPLLYVTPERLCKPEFLAKLANAHKTTPLTRFVFDEAHCVSSWGHDFRPAYLQAIHSINGLLNYLSSRSGQQIQVPISAFTATASQKVRDDLMAILFANRQPAQYIQSAKRDNLTYSALTVDKDKEKLNKLIELLNQPSTTTGSVIVYCATVPQVREVSERLKMCQLRVSSYHGAMQPGERNKQQSDWMTGETDIMVATGAFGMGIDKADVRHVIHYALPSSVDDYHQESGRAGRDGQKADATLLFSYEDMRIRRMIIASSHPTENEFERFIHIFAHYYQSNGHVPIAIDLEQMAKILGNNDQGEKSNRRTVQAILDGLVDCGFLEFNYDAKLYAIADTSKRPNYLQIDHQRAHANKLLDTVYQYAVTPECKTTFLAKYYGEHLLDDCKTCSSCVRKQHNLTLVKDGLPRSQQLVDVDTALLEELNRFRTKMQKTHKVPPFSILTEFALKQIVEDKPRSEADLLGIPGITQRKVELFGAELLGIVSRLAPVPPVISMPELSSIADMNATSGLNDKEVEEQFRSFINQELRSIRRMAP</sequence>
<gene>
    <name evidence="17" type="ORF">P5S46_21290</name>
</gene>
<dbReference type="CDD" id="cd17920">
    <property type="entry name" value="DEXHc_RecQ"/>
    <property type="match status" value="1"/>
</dbReference>
<keyword evidence="6 17" id="KW-0347">Helicase</keyword>
<dbReference type="SMART" id="SM00341">
    <property type="entry name" value="HRDC"/>
    <property type="match status" value="1"/>
</dbReference>
<evidence type="ECO:0000256" key="2">
    <source>
        <dbReference type="ARBA" id="ARBA00005446"/>
    </source>
</evidence>
<dbReference type="GO" id="GO:0005524">
    <property type="term" value="F:ATP binding"/>
    <property type="evidence" value="ECO:0007669"/>
    <property type="project" value="UniProtKB-KW"/>
</dbReference>
<evidence type="ECO:0000313" key="18">
    <source>
        <dbReference type="Proteomes" id="UP001218423"/>
    </source>
</evidence>